<dbReference type="InterPro" id="IPR036890">
    <property type="entry name" value="HATPase_C_sf"/>
</dbReference>
<sequence>MNNRRGRASQSIAVRLTWWIACVIVALSVAACAASFAAAYVEANKLQDGHLREIGALIDSGEIVLTRSAAARHGSEDPDVRLVISRLDKPSTDADPFIPVSTLAGLADGMHDVEVKHQRWRVNVRKLSNGERISVAERSAIRDEIASDGALRTLLPMLALTPVLIVVVVVLVRRMLLPLRRLATVVDQQDEATLDVLSEQDIPRELLPFVTSINRLIGRLKDAMSQQRRFIADAAHELRSPLAALSLQAEHLGAAGNPHVARERLVKFQAALRRTVRLVEQLLALARSQHGSTIEPSSVSLRQLATDAVVNAVDMAQSKQVDLGLEKVDDIEVVADVPALAIVLRNLVDNAVRYTPAGGRVDVSVTSSAGNLLIEVTDTGPGIPDDQLLRVLEPFYRMPGTVAAGSGLGLSIVSEIARRSGGQLRLDNVDGGLRACYRHPLRT</sequence>
<gene>
    <name evidence="15" type="ORF">FRZ40_22325</name>
    <name evidence="14" type="ORF">V4C56_06100</name>
</gene>
<evidence type="ECO:0000256" key="9">
    <source>
        <dbReference type="ARBA" id="ARBA00023012"/>
    </source>
</evidence>
<dbReference type="InterPro" id="IPR050428">
    <property type="entry name" value="TCS_sensor_his_kinase"/>
</dbReference>
<dbReference type="InterPro" id="IPR003594">
    <property type="entry name" value="HATPase_dom"/>
</dbReference>
<evidence type="ECO:0000256" key="2">
    <source>
        <dbReference type="ARBA" id="ARBA00004141"/>
    </source>
</evidence>
<dbReference type="Proteomes" id="UP000321776">
    <property type="component" value="Unassembled WGS sequence"/>
</dbReference>
<dbReference type="SUPFAM" id="SSF47384">
    <property type="entry name" value="Homodimeric domain of signal transducing histidine kinase"/>
    <property type="match status" value="1"/>
</dbReference>
<reference evidence="15" key="2">
    <citation type="submission" date="2019-08" db="EMBL/GenBank/DDBJ databases">
        <authorList>
            <person name="Im W.-T."/>
        </authorList>
    </citation>
    <scope>NUCLEOTIDE SEQUENCE</scope>
    <source>
        <strain evidence="15">NF 2-5-3</strain>
    </source>
</reference>
<reference evidence="14 17" key="3">
    <citation type="submission" date="2024-01" db="EMBL/GenBank/DDBJ databases">
        <title>The diversity of rhizobia nodulating Mimosa spp. in eleven states of Brazil covering several biomes is determined by host plant, location, and edaphic factors.</title>
        <authorList>
            <person name="Rouws L."/>
            <person name="Barauna A."/>
            <person name="Beukes C."/>
            <person name="De Faria S.M."/>
            <person name="Gross E."/>
            <person name="Dos Reis Junior F.B."/>
            <person name="Simon M."/>
            <person name="Maluk M."/>
            <person name="Odee D.W."/>
            <person name="Kenicer G."/>
            <person name="Young J.P.W."/>
            <person name="Reis V.M."/>
            <person name="Zilli J."/>
            <person name="James E.K."/>
        </authorList>
    </citation>
    <scope>NUCLEOTIDE SEQUENCE [LARGE SCALE GENOMIC DNA]</scope>
    <source>
        <strain evidence="14 17">JPY530</strain>
    </source>
</reference>
<dbReference type="GO" id="GO:0005524">
    <property type="term" value="F:ATP binding"/>
    <property type="evidence" value="ECO:0007669"/>
    <property type="project" value="UniProtKB-KW"/>
</dbReference>
<comment type="caution">
    <text evidence="15">The sequence shown here is derived from an EMBL/GenBank/DDBJ whole genome shotgun (WGS) entry which is preliminary data.</text>
</comment>
<dbReference type="Pfam" id="PF02518">
    <property type="entry name" value="HATPase_c"/>
    <property type="match status" value="1"/>
</dbReference>
<comment type="subcellular location">
    <subcellularLocation>
        <location evidence="2">Membrane</location>
        <topology evidence="2">Multi-pass membrane protein</topology>
    </subcellularLocation>
</comment>
<evidence type="ECO:0000256" key="5">
    <source>
        <dbReference type="ARBA" id="ARBA00022679"/>
    </source>
</evidence>
<dbReference type="EMBL" id="JAZHGA010000003">
    <property type="protein sequence ID" value="MEM5339203.1"/>
    <property type="molecule type" value="Genomic_DNA"/>
</dbReference>
<dbReference type="CDD" id="cd00082">
    <property type="entry name" value="HisKA"/>
    <property type="match status" value="1"/>
</dbReference>
<evidence type="ECO:0000313" key="16">
    <source>
        <dbReference type="Proteomes" id="UP000321776"/>
    </source>
</evidence>
<feature type="transmembrane region" description="Helical" evidence="11">
    <location>
        <begin position="12"/>
        <end position="41"/>
    </location>
</feature>
<evidence type="ECO:0000256" key="8">
    <source>
        <dbReference type="ARBA" id="ARBA00022989"/>
    </source>
</evidence>
<dbReference type="PROSITE" id="PS51257">
    <property type="entry name" value="PROKAR_LIPOPROTEIN"/>
    <property type="match status" value="1"/>
</dbReference>
<dbReference type="Gene3D" id="1.10.287.130">
    <property type="match status" value="1"/>
</dbReference>
<reference evidence="15 16" key="1">
    <citation type="journal article" date="2018" name="Int. J. Syst. Evol. Microbiol.">
        <title>Paraburkholderia azotifigens sp. nov., a nitrogen-fixing bacterium isolated from paddy soil.</title>
        <authorList>
            <person name="Choi G.M."/>
            <person name="Im W.T."/>
        </authorList>
    </citation>
    <scope>NUCLEOTIDE SEQUENCE [LARGE SCALE GENOMIC DNA]</scope>
    <source>
        <strain evidence="15 16">NF 2-5-3</strain>
    </source>
</reference>
<dbReference type="InterPro" id="IPR004358">
    <property type="entry name" value="Sig_transdc_His_kin-like_C"/>
</dbReference>
<dbReference type="GO" id="GO:0000155">
    <property type="term" value="F:phosphorelay sensor kinase activity"/>
    <property type="evidence" value="ECO:0007669"/>
    <property type="project" value="InterPro"/>
</dbReference>
<dbReference type="InterPro" id="IPR036097">
    <property type="entry name" value="HisK_dim/P_sf"/>
</dbReference>
<keyword evidence="17" id="KW-1185">Reference proteome</keyword>
<dbReference type="AlphaFoldDB" id="A0A5C6VCN7"/>
<dbReference type="PROSITE" id="PS50109">
    <property type="entry name" value="HIS_KIN"/>
    <property type="match status" value="1"/>
</dbReference>
<dbReference type="PANTHER" id="PTHR45436:SF15">
    <property type="entry name" value="SENSOR HISTIDINE KINASE CUSS"/>
    <property type="match status" value="1"/>
</dbReference>
<proteinExistence type="predicted"/>
<evidence type="ECO:0000313" key="15">
    <source>
        <dbReference type="EMBL" id="TXC83143.1"/>
    </source>
</evidence>
<dbReference type="SMART" id="SM00388">
    <property type="entry name" value="HisKA"/>
    <property type="match status" value="1"/>
</dbReference>
<keyword evidence="10 11" id="KW-0472">Membrane</keyword>
<dbReference type="InterPro" id="IPR005467">
    <property type="entry name" value="His_kinase_dom"/>
</dbReference>
<evidence type="ECO:0000259" key="13">
    <source>
        <dbReference type="PROSITE" id="PS50885"/>
    </source>
</evidence>
<evidence type="ECO:0000256" key="3">
    <source>
        <dbReference type="ARBA" id="ARBA00012438"/>
    </source>
</evidence>
<keyword evidence="6 11" id="KW-0812">Transmembrane</keyword>
<dbReference type="InterPro" id="IPR003660">
    <property type="entry name" value="HAMP_dom"/>
</dbReference>
<accession>A0A5C6VCN7</accession>
<dbReference type="InterPro" id="IPR003661">
    <property type="entry name" value="HisK_dim/P_dom"/>
</dbReference>
<dbReference type="Gene3D" id="3.30.565.10">
    <property type="entry name" value="Histidine kinase-like ATPase, C-terminal domain"/>
    <property type="match status" value="1"/>
</dbReference>
<dbReference type="Proteomes" id="UP001481677">
    <property type="component" value="Unassembled WGS sequence"/>
</dbReference>
<evidence type="ECO:0000259" key="12">
    <source>
        <dbReference type="PROSITE" id="PS50109"/>
    </source>
</evidence>
<dbReference type="GO" id="GO:0005886">
    <property type="term" value="C:plasma membrane"/>
    <property type="evidence" value="ECO:0007669"/>
    <property type="project" value="TreeGrafter"/>
</dbReference>
<dbReference type="EC" id="2.7.13.3" evidence="3"/>
<dbReference type="SUPFAM" id="SSF55874">
    <property type="entry name" value="ATPase domain of HSP90 chaperone/DNA topoisomerase II/histidine kinase"/>
    <property type="match status" value="1"/>
</dbReference>
<name>A0A5C6VCN7_9BURK</name>
<feature type="domain" description="Histidine kinase" evidence="12">
    <location>
        <begin position="233"/>
        <end position="443"/>
    </location>
</feature>
<keyword evidence="4" id="KW-0597">Phosphoprotein</keyword>
<keyword evidence="5" id="KW-0808">Transferase</keyword>
<evidence type="ECO:0000313" key="14">
    <source>
        <dbReference type="EMBL" id="MEM5339203.1"/>
    </source>
</evidence>
<evidence type="ECO:0000256" key="10">
    <source>
        <dbReference type="ARBA" id="ARBA00023136"/>
    </source>
</evidence>
<organism evidence="15 16">
    <name type="scientific">Paraburkholderia azotifigens</name>
    <dbReference type="NCBI Taxonomy" id="2057004"/>
    <lineage>
        <taxon>Bacteria</taxon>
        <taxon>Pseudomonadati</taxon>
        <taxon>Pseudomonadota</taxon>
        <taxon>Betaproteobacteria</taxon>
        <taxon>Burkholderiales</taxon>
        <taxon>Burkholderiaceae</taxon>
        <taxon>Paraburkholderia</taxon>
    </lineage>
</organism>
<evidence type="ECO:0000256" key="4">
    <source>
        <dbReference type="ARBA" id="ARBA00022553"/>
    </source>
</evidence>
<dbReference type="PROSITE" id="PS50885">
    <property type="entry name" value="HAMP"/>
    <property type="match status" value="1"/>
</dbReference>
<keyword evidence="9" id="KW-0902">Two-component regulatory system</keyword>
<comment type="catalytic activity">
    <reaction evidence="1">
        <text>ATP + protein L-histidine = ADP + protein N-phospho-L-histidine.</text>
        <dbReference type="EC" id="2.7.13.3"/>
    </reaction>
</comment>
<dbReference type="PANTHER" id="PTHR45436">
    <property type="entry name" value="SENSOR HISTIDINE KINASE YKOH"/>
    <property type="match status" value="1"/>
</dbReference>
<evidence type="ECO:0000256" key="6">
    <source>
        <dbReference type="ARBA" id="ARBA00022692"/>
    </source>
</evidence>
<evidence type="ECO:0000256" key="11">
    <source>
        <dbReference type="SAM" id="Phobius"/>
    </source>
</evidence>
<feature type="transmembrane region" description="Helical" evidence="11">
    <location>
        <begin position="154"/>
        <end position="172"/>
    </location>
</feature>
<dbReference type="SMART" id="SM00387">
    <property type="entry name" value="HATPase_c"/>
    <property type="match status" value="1"/>
</dbReference>
<dbReference type="RefSeq" id="WP_147235612.1">
    <property type="nucleotide sequence ID" value="NZ_JAZHFZ010000003.1"/>
</dbReference>
<evidence type="ECO:0000313" key="17">
    <source>
        <dbReference type="Proteomes" id="UP001481677"/>
    </source>
</evidence>
<keyword evidence="7 15" id="KW-0418">Kinase</keyword>
<dbReference type="Pfam" id="PF00512">
    <property type="entry name" value="HisKA"/>
    <property type="match status" value="1"/>
</dbReference>
<dbReference type="PRINTS" id="PR00344">
    <property type="entry name" value="BCTRLSENSOR"/>
</dbReference>
<protein>
    <recommendedName>
        <fullName evidence="3">histidine kinase</fullName>
        <ecNumber evidence="3">2.7.13.3</ecNumber>
    </recommendedName>
</protein>
<evidence type="ECO:0000256" key="1">
    <source>
        <dbReference type="ARBA" id="ARBA00000085"/>
    </source>
</evidence>
<dbReference type="EMBL" id="VOQS01000003">
    <property type="protein sequence ID" value="TXC83143.1"/>
    <property type="molecule type" value="Genomic_DNA"/>
</dbReference>
<keyword evidence="14" id="KW-0067">ATP-binding</keyword>
<evidence type="ECO:0000256" key="7">
    <source>
        <dbReference type="ARBA" id="ARBA00022777"/>
    </source>
</evidence>
<feature type="domain" description="HAMP" evidence="13">
    <location>
        <begin position="173"/>
        <end position="225"/>
    </location>
</feature>
<keyword evidence="14" id="KW-0547">Nucleotide-binding</keyword>
<keyword evidence="8 11" id="KW-1133">Transmembrane helix</keyword>